<accession>A0A9X0CMI3</accession>
<name>A0A9X0CMI3_9CNID</name>
<dbReference type="AlphaFoldDB" id="A0A9X0CMI3"/>
<feature type="non-terminal residue" evidence="1">
    <location>
        <position position="1"/>
    </location>
</feature>
<gene>
    <name evidence="1" type="ORF">OS493_040263</name>
</gene>
<dbReference type="EMBL" id="MU827152">
    <property type="protein sequence ID" value="KAJ7369252.1"/>
    <property type="molecule type" value="Genomic_DNA"/>
</dbReference>
<dbReference type="Proteomes" id="UP001163046">
    <property type="component" value="Unassembled WGS sequence"/>
</dbReference>
<keyword evidence="2" id="KW-1185">Reference proteome</keyword>
<protein>
    <submittedName>
        <fullName evidence="1">Uncharacterized protein</fullName>
    </submittedName>
</protein>
<evidence type="ECO:0000313" key="1">
    <source>
        <dbReference type="EMBL" id="KAJ7369252.1"/>
    </source>
</evidence>
<reference evidence="1" key="1">
    <citation type="submission" date="2023-01" db="EMBL/GenBank/DDBJ databases">
        <title>Genome assembly of the deep-sea coral Lophelia pertusa.</title>
        <authorList>
            <person name="Herrera S."/>
            <person name="Cordes E."/>
        </authorList>
    </citation>
    <scope>NUCLEOTIDE SEQUENCE</scope>
    <source>
        <strain evidence="1">USNM1676648</strain>
        <tissue evidence="1">Polyp</tissue>
    </source>
</reference>
<sequence length="128" mass="14400">NSSLENFILSNQCNTNKGQKSCLADRAFIVTLAPWVRRINVPLKQVKKYEACEEDLEMIRVLNSPRNKKGLNASDAADALIPSSFKPPPPVLQRLHDLEESLSCQGTLHSEMGLECPCRCWTCNLRFP</sequence>
<evidence type="ECO:0000313" key="2">
    <source>
        <dbReference type="Proteomes" id="UP001163046"/>
    </source>
</evidence>
<organism evidence="1 2">
    <name type="scientific">Desmophyllum pertusum</name>
    <dbReference type="NCBI Taxonomy" id="174260"/>
    <lineage>
        <taxon>Eukaryota</taxon>
        <taxon>Metazoa</taxon>
        <taxon>Cnidaria</taxon>
        <taxon>Anthozoa</taxon>
        <taxon>Hexacorallia</taxon>
        <taxon>Scleractinia</taxon>
        <taxon>Caryophylliina</taxon>
        <taxon>Caryophylliidae</taxon>
        <taxon>Desmophyllum</taxon>
    </lineage>
</organism>
<comment type="caution">
    <text evidence="1">The sequence shown here is derived from an EMBL/GenBank/DDBJ whole genome shotgun (WGS) entry which is preliminary data.</text>
</comment>
<proteinExistence type="predicted"/>